<keyword evidence="2 3" id="KW-0472">Membrane</keyword>
<reference evidence="5" key="1">
    <citation type="submission" date="2021-01" db="EMBL/GenBank/DDBJ databases">
        <authorList>
            <person name="Corre E."/>
            <person name="Pelletier E."/>
            <person name="Niang G."/>
            <person name="Scheremetjew M."/>
            <person name="Finn R."/>
            <person name="Kale V."/>
            <person name="Holt S."/>
            <person name="Cochrane G."/>
            <person name="Meng A."/>
            <person name="Brown T."/>
            <person name="Cohen L."/>
        </authorList>
    </citation>
    <scope>NUCLEOTIDE SEQUENCE</scope>
    <source>
        <strain evidence="5">CCCM811</strain>
    </source>
</reference>
<keyword evidence="1" id="KW-0813">Transport</keyword>
<feature type="transmembrane region" description="Helical" evidence="3">
    <location>
        <begin position="62"/>
        <end position="83"/>
    </location>
</feature>
<dbReference type="InterPro" id="IPR043926">
    <property type="entry name" value="ABCG_dom"/>
</dbReference>
<name>A0A7S3YMK7_9EUKA</name>
<feature type="transmembrane region" description="Helical" evidence="3">
    <location>
        <begin position="166"/>
        <end position="185"/>
    </location>
</feature>
<accession>A0A7S3YMK7</accession>
<dbReference type="EMBL" id="HBIV01010848">
    <property type="protein sequence ID" value="CAE0656385.1"/>
    <property type="molecule type" value="Transcribed_RNA"/>
</dbReference>
<feature type="domain" description="ABC transporter family G" evidence="4">
    <location>
        <begin position="4"/>
        <end position="183"/>
    </location>
</feature>
<proteinExistence type="predicted"/>
<keyword evidence="3" id="KW-1133">Transmembrane helix</keyword>
<feature type="transmembrane region" description="Helical" evidence="3">
    <location>
        <begin position="90"/>
        <end position="110"/>
    </location>
</feature>
<evidence type="ECO:0000259" key="4">
    <source>
        <dbReference type="Pfam" id="PF19055"/>
    </source>
</evidence>
<sequence>MVGARVFSGDILVIKREGNAGVSTLLQGVIKLLVDLIGVILYSSIFAGTWIPLGHPGEAQDWFALCISLGVAASGVGSAVSLAIDRDNSLLVATVLSLCFAAFCGVYPRYKSLNNAQWFWDLFYSRWAAEATYTLYTAHLDEQGQDIQRGADEIGFTIGRFGFDLGIMWVLGFAYRVIALIVLEYEVHGGVDLSKLGRRFQHYCCFASKSKETK</sequence>
<dbReference type="GO" id="GO:0140359">
    <property type="term" value="F:ABC-type transporter activity"/>
    <property type="evidence" value="ECO:0007669"/>
    <property type="project" value="InterPro"/>
</dbReference>
<dbReference type="AlphaFoldDB" id="A0A7S3YMK7"/>
<keyword evidence="3" id="KW-0812">Transmembrane</keyword>
<dbReference type="Pfam" id="PF19055">
    <property type="entry name" value="ABC2_membrane_7"/>
    <property type="match status" value="1"/>
</dbReference>
<feature type="transmembrane region" description="Helical" evidence="3">
    <location>
        <begin position="32"/>
        <end position="50"/>
    </location>
</feature>
<protein>
    <recommendedName>
        <fullName evidence="4">ABC transporter family G domain-containing protein</fullName>
    </recommendedName>
</protein>
<evidence type="ECO:0000256" key="2">
    <source>
        <dbReference type="ARBA" id="ARBA00023136"/>
    </source>
</evidence>
<evidence type="ECO:0000256" key="1">
    <source>
        <dbReference type="ARBA" id="ARBA00022448"/>
    </source>
</evidence>
<evidence type="ECO:0000313" key="5">
    <source>
        <dbReference type="EMBL" id="CAE0656385.1"/>
    </source>
</evidence>
<evidence type="ECO:0000256" key="3">
    <source>
        <dbReference type="SAM" id="Phobius"/>
    </source>
</evidence>
<gene>
    <name evidence="5" type="ORF">LGLO00237_LOCUS8126</name>
</gene>
<organism evidence="5">
    <name type="scientific">Lotharella globosa</name>
    <dbReference type="NCBI Taxonomy" id="91324"/>
    <lineage>
        <taxon>Eukaryota</taxon>
        <taxon>Sar</taxon>
        <taxon>Rhizaria</taxon>
        <taxon>Cercozoa</taxon>
        <taxon>Chlorarachniophyceae</taxon>
        <taxon>Lotharella</taxon>
    </lineage>
</organism>